<feature type="compositionally biased region" description="Basic and acidic residues" evidence="1">
    <location>
        <begin position="1"/>
        <end position="11"/>
    </location>
</feature>
<gene>
    <name evidence="3" type="ORF">SAMN06265376_10688</name>
</gene>
<feature type="domain" description="RiboL-PSP-HEPN" evidence="2">
    <location>
        <begin position="42"/>
        <end position="230"/>
    </location>
</feature>
<evidence type="ECO:0000256" key="1">
    <source>
        <dbReference type="SAM" id="MobiDB-lite"/>
    </source>
</evidence>
<dbReference type="AlphaFoldDB" id="A0A239BFI7"/>
<protein>
    <recommendedName>
        <fullName evidence="2">RiboL-PSP-HEPN domain-containing protein</fullName>
    </recommendedName>
</protein>
<evidence type="ECO:0000313" key="4">
    <source>
        <dbReference type="Proteomes" id="UP000198379"/>
    </source>
</evidence>
<organism evidence="3 4">
    <name type="scientific">Dokdonia pacifica</name>
    <dbReference type="NCBI Taxonomy" id="1627892"/>
    <lineage>
        <taxon>Bacteria</taxon>
        <taxon>Pseudomonadati</taxon>
        <taxon>Bacteroidota</taxon>
        <taxon>Flavobacteriia</taxon>
        <taxon>Flavobacteriales</taxon>
        <taxon>Flavobacteriaceae</taxon>
        <taxon>Dokdonia</taxon>
    </lineage>
</organism>
<feature type="region of interest" description="Disordered" evidence="1">
    <location>
        <begin position="1"/>
        <end position="31"/>
    </location>
</feature>
<reference evidence="3 4" key="1">
    <citation type="submission" date="2017-06" db="EMBL/GenBank/DDBJ databases">
        <authorList>
            <person name="Kim H.J."/>
            <person name="Triplett B.A."/>
        </authorList>
    </citation>
    <scope>NUCLEOTIDE SEQUENCE [LARGE SCALE GENOMIC DNA]</scope>
    <source>
        <strain evidence="3 4">DSM 25597</strain>
    </source>
</reference>
<evidence type="ECO:0000313" key="3">
    <source>
        <dbReference type="EMBL" id="SNS05833.1"/>
    </source>
</evidence>
<dbReference type="Proteomes" id="UP000198379">
    <property type="component" value="Unassembled WGS sequence"/>
</dbReference>
<keyword evidence="4" id="KW-1185">Reference proteome</keyword>
<dbReference type="EMBL" id="FZNY01000006">
    <property type="protein sequence ID" value="SNS05833.1"/>
    <property type="molecule type" value="Genomic_DNA"/>
</dbReference>
<proteinExistence type="predicted"/>
<dbReference type="InterPro" id="IPR041519">
    <property type="entry name" value="HEPN_RiboL-PSP"/>
</dbReference>
<dbReference type="OrthoDB" id="7032315at2"/>
<sequence length="237" mass="26874">MSKDINDEIGKDIPSSESDNDSAETVRSSSEQAYSIFESGIKRAQNLLEIDTNSSGDSLGIREDKLLDSYRAVVVLSISALDSYIKTFLIVEIKKNLNERTLSGDLKKYIKEELFSKEELHQVVLENNFYDKVIQKFDADFEKRSFQGQKSIDKFMKLAGMNQVFKQISISADKSIDNILSSIENFTQRRHLIVHCGDHDLTQTELTEIEIDKGSASKCIKLVKLIASEIHKISQEK</sequence>
<dbReference type="Pfam" id="PF18735">
    <property type="entry name" value="HEPN_RiboL-PSP"/>
    <property type="match status" value="1"/>
</dbReference>
<dbReference type="RefSeq" id="WP_089372711.1">
    <property type="nucleotide sequence ID" value="NZ_BMEP01000005.1"/>
</dbReference>
<evidence type="ECO:0000259" key="2">
    <source>
        <dbReference type="Pfam" id="PF18735"/>
    </source>
</evidence>
<name>A0A239BFI7_9FLAO</name>
<accession>A0A239BFI7</accession>